<dbReference type="InterPro" id="IPR003718">
    <property type="entry name" value="OsmC/Ohr_fam"/>
</dbReference>
<comment type="caution">
    <text evidence="1">The sequence shown here is derived from an EMBL/GenBank/DDBJ whole genome shotgun (WGS) entry which is preliminary data.</text>
</comment>
<dbReference type="Pfam" id="PF02566">
    <property type="entry name" value="OsmC"/>
    <property type="match status" value="1"/>
</dbReference>
<dbReference type="InterPro" id="IPR015946">
    <property type="entry name" value="KH_dom-like_a/b"/>
</dbReference>
<accession>A0A7V4N3B7</accession>
<dbReference type="EMBL" id="DTEI01000075">
    <property type="protein sequence ID" value="HGU15867.1"/>
    <property type="molecule type" value="Genomic_DNA"/>
</dbReference>
<proteinExistence type="predicted"/>
<gene>
    <name evidence="1" type="ORF">ENU91_04350</name>
</gene>
<sequence>MMLPNKVKIELECFKNNDILIHFNSEVLPDIFLAKSKFPQEKLGGEARALLVASVAECMISWLAYLLSKSRVKTDFIKASAEAITGLDENKQYIVKEINVKINVKINGEDSAYQRFENVKNYLLEEGCLMSRSLEKGIKVVFSIDMQKGG</sequence>
<dbReference type="Gene3D" id="3.30.300.20">
    <property type="match status" value="1"/>
</dbReference>
<protein>
    <submittedName>
        <fullName evidence="1">OsmC family peroxiredoxin</fullName>
    </submittedName>
</protein>
<dbReference type="InterPro" id="IPR036102">
    <property type="entry name" value="OsmC/Ohrsf"/>
</dbReference>
<organism evidence="1">
    <name type="scientific">Thermodesulfobacterium geofontis</name>
    <dbReference type="NCBI Taxonomy" id="1295609"/>
    <lineage>
        <taxon>Bacteria</taxon>
        <taxon>Pseudomonadati</taxon>
        <taxon>Thermodesulfobacteriota</taxon>
        <taxon>Thermodesulfobacteria</taxon>
        <taxon>Thermodesulfobacteriales</taxon>
        <taxon>Thermodesulfobacteriaceae</taxon>
        <taxon>Thermodesulfobacterium</taxon>
    </lineage>
</organism>
<reference evidence="1" key="1">
    <citation type="journal article" date="2020" name="mSystems">
        <title>Genome- and Community-Level Interaction Insights into Carbon Utilization and Element Cycling Functions of Hydrothermarchaeota in Hydrothermal Sediment.</title>
        <authorList>
            <person name="Zhou Z."/>
            <person name="Liu Y."/>
            <person name="Xu W."/>
            <person name="Pan J."/>
            <person name="Luo Z.H."/>
            <person name="Li M."/>
        </authorList>
    </citation>
    <scope>NUCLEOTIDE SEQUENCE [LARGE SCALE GENOMIC DNA]</scope>
    <source>
        <strain evidence="1">SpSt-711</strain>
    </source>
</reference>
<evidence type="ECO:0000313" key="1">
    <source>
        <dbReference type="EMBL" id="HGU15867.1"/>
    </source>
</evidence>
<dbReference type="SUPFAM" id="SSF82784">
    <property type="entry name" value="OsmC-like"/>
    <property type="match status" value="1"/>
</dbReference>
<dbReference type="AlphaFoldDB" id="A0A7V4N3B7"/>
<name>A0A7V4N3B7_9BACT</name>